<geneLocation type="mitochondrion" evidence="1"/>
<reference evidence="1" key="1">
    <citation type="journal article" date="2009" name="BMC Genomics">
        <title>The mitochondrial genomes of the ciliates Euplotes minuta and Euplotes crassus.</title>
        <authorList>
            <person name="de Graaf R.M."/>
            <person name="van Alen T.A."/>
            <person name="Dutilh B.E."/>
            <person name="Kuiper J.W."/>
            <person name="van Zoggel H.J."/>
            <person name="Huynh M.B."/>
            <person name="Gortz H.D."/>
            <person name="Huynen M.A."/>
            <person name="Hackstein J.H."/>
        </authorList>
    </citation>
    <scope>NUCLEOTIDE SEQUENCE</scope>
</reference>
<sequence>MFYLSLSYFWKHCTLLADPLMKKLIVRWINLNALTAANLCSVAHSKIPAFSFLSTRRYSFNSFVFFFASGLSQLPNFRQLQMFRLRYRTFALTHRRFNLILLPLLGHNSLPMTMHLSTTRLSITKLPNKLNFRRPSKVFFF</sequence>
<gene>
    <name evidence="1" type="primary">ORF141</name>
</gene>
<proteinExistence type="predicted"/>
<accession>D1LDT7</accession>
<name>D1LDT7_EUPCR</name>
<dbReference type="EMBL" id="GQ903131">
    <property type="protein sequence ID" value="ACX31002.1"/>
    <property type="molecule type" value="Genomic_DNA"/>
</dbReference>
<evidence type="ECO:0000313" key="1">
    <source>
        <dbReference type="EMBL" id="ACX31002.1"/>
    </source>
</evidence>
<keyword evidence="1" id="KW-0496">Mitochondrion</keyword>
<organism evidence="1">
    <name type="scientific">Euplotes crassus</name>
    <dbReference type="NCBI Taxonomy" id="5936"/>
    <lineage>
        <taxon>Eukaryota</taxon>
        <taxon>Sar</taxon>
        <taxon>Alveolata</taxon>
        <taxon>Ciliophora</taxon>
        <taxon>Intramacronucleata</taxon>
        <taxon>Spirotrichea</taxon>
        <taxon>Hypotrichia</taxon>
        <taxon>Euplotida</taxon>
        <taxon>Euplotidae</taxon>
        <taxon>Moneuplotes</taxon>
    </lineage>
</organism>
<protein>
    <submittedName>
        <fullName evidence="1">ORF141</fullName>
    </submittedName>
</protein>
<dbReference type="AlphaFoldDB" id="D1LDT7"/>